<dbReference type="EMBL" id="JAMDMM010000040">
    <property type="protein sequence ID" value="MCY9609573.1"/>
    <property type="molecule type" value="Genomic_DNA"/>
</dbReference>
<dbReference type="RefSeq" id="WP_164776682.1">
    <property type="nucleotide sequence ID" value="NZ_CABMNB010000005.1"/>
</dbReference>
<evidence type="ECO:0000256" key="1">
    <source>
        <dbReference type="SAM" id="MobiDB-lite"/>
    </source>
</evidence>
<evidence type="ECO:0000313" key="2">
    <source>
        <dbReference type="EMBL" id="MCY9609573.1"/>
    </source>
</evidence>
<dbReference type="GeneID" id="77000069"/>
<proteinExistence type="predicted"/>
<reference evidence="2 3" key="1">
    <citation type="submission" date="2022-05" db="EMBL/GenBank/DDBJ databases">
        <title>Genome Sequencing of Bee-Associated Microbes.</title>
        <authorList>
            <person name="Dunlap C."/>
        </authorList>
    </citation>
    <scope>NUCLEOTIDE SEQUENCE [LARGE SCALE GENOMIC DNA]</scope>
    <source>
        <strain evidence="2 3">NRRL B-14613</strain>
    </source>
</reference>
<sequence length="56" mass="6093">MLLVPARVTACGWANPFEPHRQQLTHPVRRSTMAGEASAPPAGEGAIFEDSGWNYL</sequence>
<gene>
    <name evidence="2" type="ORF">M5W83_20705</name>
</gene>
<keyword evidence="3" id="KW-1185">Reference proteome</keyword>
<feature type="compositionally biased region" description="Low complexity" evidence="1">
    <location>
        <begin position="34"/>
        <end position="46"/>
    </location>
</feature>
<feature type="region of interest" description="Disordered" evidence="1">
    <location>
        <begin position="25"/>
        <end position="56"/>
    </location>
</feature>
<dbReference type="Proteomes" id="UP001209276">
    <property type="component" value="Unassembled WGS sequence"/>
</dbReference>
<name>A0ABT4G0H3_PANTH</name>
<protein>
    <submittedName>
        <fullName evidence="2">Uncharacterized protein</fullName>
    </submittedName>
</protein>
<evidence type="ECO:0000313" key="3">
    <source>
        <dbReference type="Proteomes" id="UP001209276"/>
    </source>
</evidence>
<organism evidence="2 3">
    <name type="scientific">Paenibacillus thiaminolyticus</name>
    <name type="common">Bacillus thiaminolyticus</name>
    <dbReference type="NCBI Taxonomy" id="49283"/>
    <lineage>
        <taxon>Bacteria</taxon>
        <taxon>Bacillati</taxon>
        <taxon>Bacillota</taxon>
        <taxon>Bacilli</taxon>
        <taxon>Bacillales</taxon>
        <taxon>Paenibacillaceae</taxon>
        <taxon>Paenibacillus</taxon>
    </lineage>
</organism>
<accession>A0ABT4G0H3</accession>
<comment type="caution">
    <text evidence="2">The sequence shown here is derived from an EMBL/GenBank/DDBJ whole genome shotgun (WGS) entry which is preliminary data.</text>
</comment>